<keyword evidence="3" id="KW-1185">Reference proteome</keyword>
<evidence type="ECO:0000313" key="2">
    <source>
        <dbReference type="EMBL" id="CNI54451.1"/>
    </source>
</evidence>
<accession>A0A0T9RBG5</accession>
<evidence type="ECO:0000313" key="4">
    <source>
        <dbReference type="Proteomes" id="UP000038204"/>
    </source>
</evidence>
<dbReference type="Proteomes" id="UP000019439">
    <property type="component" value="Chromosome"/>
</dbReference>
<evidence type="ECO:0000313" key="1">
    <source>
        <dbReference type="EMBL" id="AHK18663.1"/>
    </source>
</evidence>
<reference evidence="2 4" key="2">
    <citation type="submission" date="2015-03" db="EMBL/GenBank/DDBJ databases">
        <authorList>
            <person name="Murphy D."/>
        </authorList>
    </citation>
    <scope>NUCLEOTIDE SEQUENCE [LARGE SCALE GENOMIC DNA]</scope>
    <source>
        <strain evidence="2 4">Y233</strain>
    </source>
</reference>
<gene>
    <name evidence="1" type="ORF">BF17_04385</name>
    <name evidence="2" type="ORF">ERS008667_03695</name>
</gene>
<dbReference type="RefSeq" id="WP_025381465.1">
    <property type="nucleotide sequence ID" value="NZ_CABIIH010000308.1"/>
</dbReference>
<reference evidence="1 3" key="1">
    <citation type="journal article" date="2014" name="Genome Announc.">
        <title>Genome Sequence of Yersinia similis Y228T, a Member of the Yersinia pseudotuberculosis Complex.</title>
        <authorList>
            <person name="Sprague L.D."/>
            <person name="Neubauer H."/>
        </authorList>
    </citation>
    <scope>NUCLEOTIDE SEQUENCE [LARGE SCALE GENOMIC DNA]</scope>
    <source>
        <strain evidence="1 3">228</strain>
    </source>
</reference>
<dbReference type="GeneID" id="96666425"/>
<dbReference type="EMBL" id="CP007230">
    <property type="protein sequence ID" value="AHK18663.1"/>
    <property type="molecule type" value="Genomic_DNA"/>
</dbReference>
<dbReference type="AlphaFoldDB" id="A0A0T9RBG5"/>
<protein>
    <submittedName>
        <fullName evidence="2">Uncharacterized protein</fullName>
    </submittedName>
</protein>
<dbReference type="Proteomes" id="UP000038204">
    <property type="component" value="Unassembled WGS sequence"/>
</dbReference>
<evidence type="ECO:0000313" key="3">
    <source>
        <dbReference type="Proteomes" id="UP000019439"/>
    </source>
</evidence>
<sequence length="218" mass="25118">MNHYLKAIDSIIRNESKGAFDTSNISRGDLREIARILTIDRDDYEDGRVFSLDDEYADTHNEIKDKWGELAAFQFAEKYGTRLRPDLEKKFTSALFLESQGCKDMAKTLFEDVYADSLREVMYPEIESIISSKTFNERQRNNAKKPRNPHYAEAIRIAILTWKRYPGASKGAMCKNLHKHFSGRVSIDRLGEWIKEKGIQPPKPKVYTSFTLILSEGA</sequence>
<dbReference type="PATRIC" id="fig|367190.3.peg.814"/>
<proteinExistence type="predicted"/>
<organism evidence="2 4">
    <name type="scientific">Yersinia similis</name>
    <dbReference type="NCBI Taxonomy" id="367190"/>
    <lineage>
        <taxon>Bacteria</taxon>
        <taxon>Pseudomonadati</taxon>
        <taxon>Pseudomonadota</taxon>
        <taxon>Gammaproteobacteria</taxon>
        <taxon>Enterobacterales</taxon>
        <taxon>Yersiniaceae</taxon>
        <taxon>Yersinia</taxon>
    </lineage>
</organism>
<name>A0A0T9RBG5_9GAMM</name>
<dbReference type="KEGG" id="ysi:BF17_04385"/>
<dbReference type="EMBL" id="CQBK01000036">
    <property type="protein sequence ID" value="CNI54451.1"/>
    <property type="molecule type" value="Genomic_DNA"/>
</dbReference>